<reference evidence="1 2" key="2">
    <citation type="submission" date="2019-08" db="EMBL/GenBank/DDBJ databases">
        <title>Amycolatopsis acidicola sp. nov., isolated from peat swamp forest soil.</title>
        <authorList>
            <person name="Srisuk N."/>
        </authorList>
    </citation>
    <scope>NUCLEOTIDE SEQUENCE [LARGE SCALE GENOMIC DNA]</scope>
    <source>
        <strain evidence="1 2">TBRC 6029</strain>
    </source>
</reference>
<name>A0A558DIN8_9PSEU</name>
<comment type="caution">
    <text evidence="1">The sequence shown here is derived from an EMBL/GenBank/DDBJ whole genome shotgun (WGS) entry which is preliminary data.</text>
</comment>
<dbReference type="PANTHER" id="PTHR43431:SF7">
    <property type="entry name" value="OXIDOREDUCTASE, SHORT CHAIN DEHYDROGENASE_REDUCTASE FAMILY (AFU_ORTHOLOGUE AFUA_5G14000)"/>
    <property type="match status" value="1"/>
</dbReference>
<dbReference type="RefSeq" id="WP_144585863.1">
    <property type="nucleotide sequence ID" value="NZ_VJWX01000019.1"/>
</dbReference>
<dbReference type="Gene3D" id="3.40.50.720">
    <property type="entry name" value="NAD(P)-binding Rossmann-like Domain"/>
    <property type="match status" value="1"/>
</dbReference>
<organism evidence="1 2">
    <name type="scientific">Amycolatopsis rhizosphaerae</name>
    <dbReference type="NCBI Taxonomy" id="2053003"/>
    <lineage>
        <taxon>Bacteria</taxon>
        <taxon>Bacillati</taxon>
        <taxon>Actinomycetota</taxon>
        <taxon>Actinomycetes</taxon>
        <taxon>Pseudonocardiales</taxon>
        <taxon>Pseudonocardiaceae</taxon>
        <taxon>Amycolatopsis</taxon>
    </lineage>
</organism>
<dbReference type="Pfam" id="PF00106">
    <property type="entry name" value="adh_short"/>
    <property type="match status" value="1"/>
</dbReference>
<sequence length="225" mass="23396">MPVATIIGAGPGIGQAVARRFAREGFSIMLVARSKTTVEGAAARLTGVPTLALTADATNETALRTALDVANGRFGLPDVVVYNAARVKAHSLEGTSLRDHLDAWAVNVGGAIVTAAHLAPAMAGRGNGTFLVTGGMPEPKPEYSSLSLGKAGVRTLVALIDQRYGAAGVHAASVTIGGPVAPGTAFDPRDIAEHYWRLHTQPHGRWDHEVVHTEEIGRAMRAAAE</sequence>
<evidence type="ECO:0000313" key="2">
    <source>
        <dbReference type="Proteomes" id="UP000320011"/>
    </source>
</evidence>
<dbReference type="AlphaFoldDB" id="A0A558DIN8"/>
<keyword evidence="2" id="KW-1185">Reference proteome</keyword>
<dbReference type="InterPro" id="IPR036291">
    <property type="entry name" value="NAD(P)-bd_dom_sf"/>
</dbReference>
<dbReference type="SUPFAM" id="SSF51735">
    <property type="entry name" value="NAD(P)-binding Rossmann-fold domains"/>
    <property type="match status" value="1"/>
</dbReference>
<dbReference type="PANTHER" id="PTHR43431">
    <property type="entry name" value="OXIDOREDUCTASE, SHORT CHAIN DEHYDROGENASE/REDUCTASE FAMILY (AFU_ORTHOLOGUE AFUA_5G14000)"/>
    <property type="match status" value="1"/>
</dbReference>
<dbReference type="OrthoDB" id="9799818at2"/>
<protein>
    <submittedName>
        <fullName evidence="1">SDR family NAD(P)-dependent oxidoreductase</fullName>
    </submittedName>
</protein>
<gene>
    <name evidence="1" type="ORF">FNH05_03810</name>
</gene>
<evidence type="ECO:0000313" key="1">
    <source>
        <dbReference type="EMBL" id="TVT60853.1"/>
    </source>
</evidence>
<reference evidence="1 2" key="1">
    <citation type="submission" date="2019-07" db="EMBL/GenBank/DDBJ databases">
        <authorList>
            <person name="Duangmal K."/>
            <person name="Teo W.F.A."/>
        </authorList>
    </citation>
    <scope>NUCLEOTIDE SEQUENCE [LARGE SCALE GENOMIC DNA]</scope>
    <source>
        <strain evidence="1 2">TBRC 6029</strain>
    </source>
</reference>
<dbReference type="Proteomes" id="UP000320011">
    <property type="component" value="Unassembled WGS sequence"/>
</dbReference>
<dbReference type="InterPro" id="IPR002347">
    <property type="entry name" value="SDR_fam"/>
</dbReference>
<dbReference type="EMBL" id="VJWX01000019">
    <property type="protein sequence ID" value="TVT60853.1"/>
    <property type="molecule type" value="Genomic_DNA"/>
</dbReference>
<proteinExistence type="predicted"/>
<accession>A0A558DIN8</accession>